<evidence type="ECO:0000313" key="2">
    <source>
        <dbReference type="Proteomes" id="UP000325273"/>
    </source>
</evidence>
<name>A0A5B0HDK9_9BURK</name>
<organism evidence="1 2">
    <name type="scientific">Paraburkholderia panacisoli</name>
    <dbReference type="NCBI Taxonomy" id="2603818"/>
    <lineage>
        <taxon>Bacteria</taxon>
        <taxon>Pseudomonadati</taxon>
        <taxon>Pseudomonadota</taxon>
        <taxon>Betaproteobacteria</taxon>
        <taxon>Burkholderiales</taxon>
        <taxon>Burkholderiaceae</taxon>
        <taxon>Paraburkholderia</taxon>
    </lineage>
</organism>
<dbReference type="RefSeq" id="WP_149669694.1">
    <property type="nucleotide sequence ID" value="NZ_VTUZ01000005.1"/>
</dbReference>
<dbReference type="EMBL" id="VTUZ01000005">
    <property type="protein sequence ID" value="KAA1013064.1"/>
    <property type="molecule type" value="Genomic_DNA"/>
</dbReference>
<proteinExistence type="predicted"/>
<evidence type="ECO:0000313" key="1">
    <source>
        <dbReference type="EMBL" id="KAA1013064.1"/>
    </source>
</evidence>
<sequence>MNQKDFEQHVSMLLRDFPPGTTADLDDGIVAYWNGNAVVYAFLCEDGSGLVVEEFDLNDFVWSEFDAQFTKWSAAPKFSARAEVAGWLMDAPPYEAG</sequence>
<protein>
    <submittedName>
        <fullName evidence="1">Uncharacterized protein</fullName>
    </submittedName>
</protein>
<keyword evidence="2" id="KW-1185">Reference proteome</keyword>
<reference evidence="1 2" key="1">
    <citation type="submission" date="2019-08" db="EMBL/GenBank/DDBJ databases">
        <title>Paraburkholderia sp. DCY113.</title>
        <authorList>
            <person name="Kang J."/>
        </authorList>
    </citation>
    <scope>NUCLEOTIDE SEQUENCE [LARGE SCALE GENOMIC DNA]</scope>
    <source>
        <strain evidence="1 2">DCY113</strain>
    </source>
</reference>
<gene>
    <name evidence="1" type="ORF">FVF58_09755</name>
</gene>
<dbReference type="AlphaFoldDB" id="A0A5B0HDK9"/>
<dbReference type="Proteomes" id="UP000325273">
    <property type="component" value="Unassembled WGS sequence"/>
</dbReference>
<comment type="caution">
    <text evidence="1">The sequence shown here is derived from an EMBL/GenBank/DDBJ whole genome shotgun (WGS) entry which is preliminary data.</text>
</comment>
<accession>A0A5B0HDK9</accession>